<feature type="transmembrane region" description="Helical" evidence="1">
    <location>
        <begin position="77"/>
        <end position="97"/>
    </location>
</feature>
<organism evidence="2 3">
    <name type="scientific">Microdochium bolleyi</name>
    <dbReference type="NCBI Taxonomy" id="196109"/>
    <lineage>
        <taxon>Eukaryota</taxon>
        <taxon>Fungi</taxon>
        <taxon>Dikarya</taxon>
        <taxon>Ascomycota</taxon>
        <taxon>Pezizomycotina</taxon>
        <taxon>Sordariomycetes</taxon>
        <taxon>Xylariomycetidae</taxon>
        <taxon>Xylariales</taxon>
        <taxon>Microdochiaceae</taxon>
        <taxon>Microdochium</taxon>
    </lineage>
</organism>
<sequence length="222" mass="23779">MATPFAKPFGSPSPLQISMASAIGSVRRFAFGTSASSSTRARVGLFLAAAVMFLIAVAFNLQSVYTYRWQYPYHSTPFVISLIFELIISLGMLGMLATVVRDFSTSLIVGLVGMGIYIAIEFLATEYITSQHGRVIACWSVLTFWIVFAVDVVLKVGFSVTSWLASSLEDGSTGRIRLGPGVDAVGAAYTDYPEVRADRDAVAVDLERGEAPSPKAGAGENN</sequence>
<gene>
    <name evidence="2" type="ORF">Micbo1qcDRAFT_158498</name>
</gene>
<feature type="transmembrane region" description="Helical" evidence="1">
    <location>
        <begin position="43"/>
        <end position="65"/>
    </location>
</feature>
<keyword evidence="3" id="KW-1185">Reference proteome</keyword>
<dbReference type="EMBL" id="KQ964247">
    <property type="protein sequence ID" value="KXJ93634.1"/>
    <property type="molecule type" value="Genomic_DNA"/>
</dbReference>
<proteinExistence type="predicted"/>
<dbReference type="OrthoDB" id="4732916at2759"/>
<reference evidence="3" key="1">
    <citation type="submission" date="2016-02" db="EMBL/GenBank/DDBJ databases">
        <title>Draft genome sequence of Microdochium bolleyi, a fungal endophyte of beachgrass.</title>
        <authorList>
            <consortium name="DOE Joint Genome Institute"/>
            <person name="David A.S."/>
            <person name="May G."/>
            <person name="Haridas S."/>
            <person name="Lim J."/>
            <person name="Wang M."/>
            <person name="Labutti K."/>
            <person name="Lipzen A."/>
            <person name="Barry K."/>
            <person name="Grigoriev I.V."/>
        </authorList>
    </citation>
    <scope>NUCLEOTIDE SEQUENCE [LARGE SCALE GENOMIC DNA]</scope>
    <source>
        <strain evidence="3">J235TASD1</strain>
    </source>
</reference>
<keyword evidence="1" id="KW-0472">Membrane</keyword>
<name>A0A136J908_9PEZI</name>
<feature type="transmembrane region" description="Helical" evidence="1">
    <location>
        <begin position="136"/>
        <end position="158"/>
    </location>
</feature>
<accession>A0A136J908</accession>
<keyword evidence="1" id="KW-1133">Transmembrane helix</keyword>
<protein>
    <submittedName>
        <fullName evidence="2">Uncharacterized protein</fullName>
    </submittedName>
</protein>
<feature type="transmembrane region" description="Helical" evidence="1">
    <location>
        <begin position="103"/>
        <end position="124"/>
    </location>
</feature>
<dbReference type="AlphaFoldDB" id="A0A136J908"/>
<dbReference type="Proteomes" id="UP000070501">
    <property type="component" value="Unassembled WGS sequence"/>
</dbReference>
<dbReference type="InParanoid" id="A0A136J908"/>
<keyword evidence="1" id="KW-0812">Transmembrane</keyword>
<evidence type="ECO:0000256" key="1">
    <source>
        <dbReference type="SAM" id="Phobius"/>
    </source>
</evidence>
<evidence type="ECO:0000313" key="3">
    <source>
        <dbReference type="Proteomes" id="UP000070501"/>
    </source>
</evidence>
<evidence type="ECO:0000313" key="2">
    <source>
        <dbReference type="EMBL" id="KXJ93634.1"/>
    </source>
</evidence>